<dbReference type="EMBL" id="CAJNIZ010002314">
    <property type="protein sequence ID" value="CAE7209147.1"/>
    <property type="molecule type" value="Genomic_DNA"/>
</dbReference>
<feature type="compositionally biased region" description="Basic and acidic residues" evidence="1">
    <location>
        <begin position="140"/>
        <end position="156"/>
    </location>
</feature>
<feature type="compositionally biased region" description="Basic and acidic residues" evidence="1">
    <location>
        <begin position="165"/>
        <end position="184"/>
    </location>
</feature>
<protein>
    <submittedName>
        <fullName evidence="2">GIP protein</fullName>
    </submittedName>
</protein>
<sequence length="218" mass="23281">MPLRRACALHKDYCCLYHEKGCQFNVHHSTHYVYSDDAYTPGHSDYVTTDDHSYQYPSSYPYSYSDSDGYSSTPAVDDGALQLGNLDGSKSFLDKAAGDSVLPHAVTSVSEHVHSHTAVKLAHAVTHVSEHATGHQAAHVGHDARTVRSQHEEKVSSEGAAAHEMTGHAHAKEELASEEKHTHAEAGTTLKASTTLKAATTTLAAVMFGGGGASEKAI</sequence>
<gene>
    <name evidence="2" type="primary">GIP</name>
    <name evidence="2" type="ORF">SPIL2461_LOCUS2182</name>
</gene>
<evidence type="ECO:0000313" key="3">
    <source>
        <dbReference type="Proteomes" id="UP000649617"/>
    </source>
</evidence>
<reference evidence="2" key="1">
    <citation type="submission" date="2021-02" db="EMBL/GenBank/DDBJ databases">
        <authorList>
            <person name="Dougan E. K."/>
            <person name="Rhodes N."/>
            <person name="Thang M."/>
            <person name="Chan C."/>
        </authorList>
    </citation>
    <scope>NUCLEOTIDE SEQUENCE</scope>
</reference>
<feature type="region of interest" description="Disordered" evidence="1">
    <location>
        <begin position="130"/>
        <end position="191"/>
    </location>
</feature>
<dbReference type="Proteomes" id="UP000649617">
    <property type="component" value="Unassembled WGS sequence"/>
</dbReference>
<organism evidence="2 3">
    <name type="scientific">Symbiodinium pilosum</name>
    <name type="common">Dinoflagellate</name>
    <dbReference type="NCBI Taxonomy" id="2952"/>
    <lineage>
        <taxon>Eukaryota</taxon>
        <taxon>Sar</taxon>
        <taxon>Alveolata</taxon>
        <taxon>Dinophyceae</taxon>
        <taxon>Suessiales</taxon>
        <taxon>Symbiodiniaceae</taxon>
        <taxon>Symbiodinium</taxon>
    </lineage>
</organism>
<dbReference type="AlphaFoldDB" id="A0A812JMN2"/>
<evidence type="ECO:0000256" key="1">
    <source>
        <dbReference type="SAM" id="MobiDB-lite"/>
    </source>
</evidence>
<name>A0A812JMN2_SYMPI</name>
<proteinExistence type="predicted"/>
<evidence type="ECO:0000313" key="2">
    <source>
        <dbReference type="EMBL" id="CAE7209147.1"/>
    </source>
</evidence>
<keyword evidence="3" id="KW-1185">Reference proteome</keyword>
<comment type="caution">
    <text evidence="2">The sequence shown here is derived from an EMBL/GenBank/DDBJ whole genome shotgun (WGS) entry which is preliminary data.</text>
</comment>
<accession>A0A812JMN2</accession>